<feature type="domain" description="Glycosyltransferase 2-like" evidence="1">
    <location>
        <begin position="6"/>
        <end position="168"/>
    </location>
</feature>
<dbReference type="GO" id="GO:0016757">
    <property type="term" value="F:glycosyltransferase activity"/>
    <property type="evidence" value="ECO:0007669"/>
    <property type="project" value="UniProtKB-KW"/>
</dbReference>
<comment type="caution">
    <text evidence="2">The sequence shown here is derived from an EMBL/GenBank/DDBJ whole genome shotgun (WGS) entry which is preliminary data.</text>
</comment>
<dbReference type="PANTHER" id="PTHR10859">
    <property type="entry name" value="GLYCOSYL TRANSFERASE"/>
    <property type="match status" value="1"/>
</dbReference>
<dbReference type="GO" id="GO:0006487">
    <property type="term" value="P:protein N-linked glycosylation"/>
    <property type="evidence" value="ECO:0007669"/>
    <property type="project" value="TreeGrafter"/>
</dbReference>
<evidence type="ECO:0000313" key="2">
    <source>
        <dbReference type="EMBL" id="MDR9896453.1"/>
    </source>
</evidence>
<dbReference type="SUPFAM" id="SSF53448">
    <property type="entry name" value="Nucleotide-diphospho-sugar transferases"/>
    <property type="match status" value="1"/>
</dbReference>
<organism evidence="2 3">
    <name type="scientific">Aetokthonos hydrillicola Thurmond2011</name>
    <dbReference type="NCBI Taxonomy" id="2712845"/>
    <lineage>
        <taxon>Bacteria</taxon>
        <taxon>Bacillati</taxon>
        <taxon>Cyanobacteriota</taxon>
        <taxon>Cyanophyceae</taxon>
        <taxon>Nostocales</taxon>
        <taxon>Hapalosiphonaceae</taxon>
        <taxon>Aetokthonos</taxon>
    </lineage>
</organism>
<keyword evidence="2" id="KW-0328">Glycosyltransferase</keyword>
<dbReference type="InterPro" id="IPR029044">
    <property type="entry name" value="Nucleotide-diphossugar_trans"/>
</dbReference>
<dbReference type="PANTHER" id="PTHR10859:SF91">
    <property type="entry name" value="DOLICHYL-PHOSPHATE BETA-GLUCOSYLTRANSFERASE"/>
    <property type="match status" value="1"/>
</dbReference>
<dbReference type="Pfam" id="PF00535">
    <property type="entry name" value="Glycos_transf_2"/>
    <property type="match status" value="1"/>
</dbReference>
<sequence length="259" mass="29871">MRKVAVILPVYNEEKCIQRTLDSILEFSKSQPYYHFIFVNDGSTDRTEEILIKTVESLNTSQIKLISYQENKGKGAAIKTGLQYAEGDYICYIDSDLAYSLEYLKVIVQKLEYFDIVIGCRVLDLNALNGLSLIRIIAGKMFNLLSRIILDLPFHDMQAGIKGFKKDVAVYLFKQQDRKGFSFDVELIYIAHNKGYHIGEIPVIVSDDHLYKQSKVNLVKDSIGMFFSLLKIRFKYNTSRYPCHKSSHKKPKSRRISIE</sequence>
<dbReference type="AlphaFoldDB" id="A0AAP5I7J4"/>
<reference evidence="3" key="1">
    <citation type="journal article" date="2021" name="Science">
        <title>Hunting the eagle killer: A cyanobacterial neurotoxin causes vacuolar myelinopathy.</title>
        <authorList>
            <person name="Breinlinger S."/>
            <person name="Phillips T.J."/>
            <person name="Haram B.N."/>
            <person name="Mares J."/>
            <person name="Martinez Yerena J.A."/>
            <person name="Hrouzek P."/>
            <person name="Sobotka R."/>
            <person name="Henderson W.M."/>
            <person name="Schmieder P."/>
            <person name="Williams S.M."/>
            <person name="Lauderdale J.D."/>
            <person name="Wilde H.D."/>
            <person name="Gerrin W."/>
            <person name="Kust A."/>
            <person name="Washington J.W."/>
            <person name="Wagner C."/>
            <person name="Geier B."/>
            <person name="Liebeke M."/>
            <person name="Enke H."/>
            <person name="Niedermeyer T.H.J."/>
            <person name="Wilde S.B."/>
        </authorList>
    </citation>
    <scope>NUCLEOTIDE SEQUENCE [LARGE SCALE GENOMIC DNA]</scope>
    <source>
        <strain evidence="3">Thurmond2011</strain>
    </source>
</reference>
<protein>
    <submittedName>
        <fullName evidence="2">Glycosyltransferase</fullName>
        <ecNumber evidence="2">2.4.-.-</ecNumber>
    </submittedName>
</protein>
<keyword evidence="2" id="KW-0808">Transferase</keyword>
<name>A0AAP5I7J4_9CYAN</name>
<dbReference type="Gene3D" id="3.90.550.10">
    <property type="entry name" value="Spore Coat Polysaccharide Biosynthesis Protein SpsA, Chain A"/>
    <property type="match status" value="1"/>
</dbReference>
<dbReference type="InterPro" id="IPR001173">
    <property type="entry name" value="Glyco_trans_2-like"/>
</dbReference>
<dbReference type="EMBL" id="JAALHA020000008">
    <property type="protein sequence ID" value="MDR9896453.1"/>
    <property type="molecule type" value="Genomic_DNA"/>
</dbReference>
<evidence type="ECO:0000313" key="3">
    <source>
        <dbReference type="Proteomes" id="UP000667802"/>
    </source>
</evidence>
<accession>A0AAP5I7J4</accession>
<gene>
    <name evidence="2" type="ORF">G7B40_018075</name>
</gene>
<keyword evidence="3" id="KW-1185">Reference proteome</keyword>
<evidence type="ECO:0000259" key="1">
    <source>
        <dbReference type="Pfam" id="PF00535"/>
    </source>
</evidence>
<proteinExistence type="predicted"/>
<dbReference type="Proteomes" id="UP000667802">
    <property type="component" value="Unassembled WGS sequence"/>
</dbReference>
<dbReference type="RefSeq" id="WP_208340368.1">
    <property type="nucleotide sequence ID" value="NZ_CAWQFN010000651.1"/>
</dbReference>
<dbReference type="EC" id="2.4.-.-" evidence="2"/>